<evidence type="ECO:0000313" key="3">
    <source>
        <dbReference type="Proteomes" id="UP000035720"/>
    </source>
</evidence>
<dbReference type="EMBL" id="CAJC01000150">
    <property type="protein sequence ID" value="CCI53463.1"/>
    <property type="molecule type" value="Genomic_DNA"/>
</dbReference>
<dbReference type="CDD" id="cd11614">
    <property type="entry name" value="SAF_CpaB_FlgA_like"/>
    <property type="match status" value="1"/>
</dbReference>
<dbReference type="AlphaFoldDB" id="A0A077MEL9"/>
<comment type="caution">
    <text evidence="2">The sequence shown here is derived from an EMBL/GenBank/DDBJ whole genome shotgun (WGS) entry which is preliminary data.</text>
</comment>
<dbReference type="SMART" id="SM00858">
    <property type="entry name" value="SAF"/>
    <property type="match status" value="1"/>
</dbReference>
<sequence>MTALAAPIAGRLRRPSWKDTRLVVGLLLVLLATALGAAGLRAADHRVPVLAAKSILVPGQRLDPSQLTTVEVQVERTGEAYLPATADLPADGYVLREVRPGELIPTSAVGTASQVEVAPLAIGIDQVSAATLTSGSLVDVYADKPVTASGTTPQFGGPARVLERIFVGEVATPGSGLGSTSRAYAQLLVPADRVSEVIGLVNAGAKITLVPVPGSAKAGS</sequence>
<evidence type="ECO:0000313" key="2">
    <source>
        <dbReference type="EMBL" id="CCI53463.1"/>
    </source>
</evidence>
<dbReference type="Proteomes" id="UP000035720">
    <property type="component" value="Unassembled WGS sequence"/>
</dbReference>
<dbReference type="RefSeq" id="WP_048543798.1">
    <property type="nucleotide sequence ID" value="NZ_HF571038.1"/>
</dbReference>
<keyword evidence="3" id="KW-1185">Reference proteome</keyword>
<dbReference type="OrthoDB" id="5192391at2"/>
<name>A0A077MEL9_9MICO</name>
<organism evidence="2 3">
    <name type="scientific">Nostocoides jenkinsii Ben 74</name>
    <dbReference type="NCBI Taxonomy" id="1193518"/>
    <lineage>
        <taxon>Bacteria</taxon>
        <taxon>Bacillati</taxon>
        <taxon>Actinomycetota</taxon>
        <taxon>Actinomycetes</taxon>
        <taxon>Micrococcales</taxon>
        <taxon>Intrasporangiaceae</taxon>
        <taxon>Nostocoides</taxon>
    </lineage>
</organism>
<proteinExistence type="predicted"/>
<accession>A0A077MEL9</accession>
<evidence type="ECO:0000259" key="1">
    <source>
        <dbReference type="SMART" id="SM00858"/>
    </source>
</evidence>
<dbReference type="InterPro" id="IPR013974">
    <property type="entry name" value="SAF"/>
</dbReference>
<protein>
    <recommendedName>
        <fullName evidence="1">SAF domain-containing protein</fullName>
    </recommendedName>
</protein>
<feature type="domain" description="SAF" evidence="1">
    <location>
        <begin position="47"/>
        <end position="110"/>
    </location>
</feature>
<gene>
    <name evidence="2" type="ORF">BN13_40015</name>
</gene>
<reference evidence="2 3" key="1">
    <citation type="journal article" date="2013" name="ISME J.">
        <title>A metabolic model for members of the genus Tetrasphaera involved in enhanced biological phosphorus removal.</title>
        <authorList>
            <person name="Kristiansen R."/>
            <person name="Nguyen H.T.T."/>
            <person name="Saunders A.M."/>
            <person name="Nielsen J.L."/>
            <person name="Wimmer R."/>
            <person name="Le V.Q."/>
            <person name="McIlroy S.J."/>
            <person name="Petrovski S."/>
            <person name="Seviour R.J."/>
            <person name="Calteau A."/>
            <person name="Nielsen K.L."/>
            <person name="Nielsen P.H."/>
        </authorList>
    </citation>
    <scope>NUCLEOTIDE SEQUENCE [LARGE SCALE GENOMIC DNA]</scope>
    <source>
        <strain evidence="2 3">Ben 74</strain>
    </source>
</reference>
<dbReference type="STRING" id="1193518.BN13_40015"/>